<dbReference type="Gene3D" id="3.30.420.10">
    <property type="entry name" value="Ribonuclease H-like superfamily/Ribonuclease H"/>
    <property type="match status" value="1"/>
</dbReference>
<dbReference type="EMBL" id="JAURUE010000001">
    <property type="protein sequence ID" value="MDP9612830.1"/>
    <property type="molecule type" value="Genomic_DNA"/>
</dbReference>
<evidence type="ECO:0000313" key="2">
    <source>
        <dbReference type="EMBL" id="MDP9612830.1"/>
    </source>
</evidence>
<accession>A0ABT9KXH1</accession>
<evidence type="ECO:0008006" key="4">
    <source>
        <dbReference type="Google" id="ProtNLM"/>
    </source>
</evidence>
<dbReference type="Proteomes" id="UP001234880">
    <property type="component" value="Unassembled WGS sequence"/>
</dbReference>
<evidence type="ECO:0000256" key="1">
    <source>
        <dbReference type="SAM" id="MobiDB-lite"/>
    </source>
</evidence>
<comment type="caution">
    <text evidence="2">The sequence shown here is derived from an EMBL/GenBank/DDBJ whole genome shotgun (WGS) entry which is preliminary data.</text>
</comment>
<dbReference type="SUPFAM" id="SSF53098">
    <property type="entry name" value="Ribonuclease H-like"/>
    <property type="match status" value="1"/>
</dbReference>
<sequence>MTGAAGPTEGASSSGVHGEDRGARGGLPSSSLSALRGPAVRRLLDLRHELKLTTRHVRLMAASLEVTERTVRRWLAAAEHDEAAAEDPGARAQSRDRFSVTPEVRRLLALWKGNVAAVHRELTARAARGEGGPPPSIPTLHRAIHRDLTPGERAGLAGGERAARKHDVFLARPRGWRNQVWETDHVQVPALVDVNGKPRRPWITWFTDCATNAITGVAVTPVHPSRESVLAALRSAVLREDPYGPFGGLPPKVRVDRGKDFLSRTMTAALDLLDVLVEDLPA</sequence>
<organism evidence="2 3">
    <name type="scientific">Streptomyces demainii</name>
    <dbReference type="NCBI Taxonomy" id="588122"/>
    <lineage>
        <taxon>Bacteria</taxon>
        <taxon>Bacillati</taxon>
        <taxon>Actinomycetota</taxon>
        <taxon>Actinomycetes</taxon>
        <taxon>Kitasatosporales</taxon>
        <taxon>Streptomycetaceae</taxon>
        <taxon>Streptomyces</taxon>
    </lineage>
</organism>
<reference evidence="2 3" key="1">
    <citation type="submission" date="2023-07" db="EMBL/GenBank/DDBJ databases">
        <title>Sequencing the genomes of 1000 actinobacteria strains.</title>
        <authorList>
            <person name="Klenk H.-P."/>
        </authorList>
    </citation>
    <scope>NUCLEOTIDE SEQUENCE [LARGE SCALE GENOMIC DNA]</scope>
    <source>
        <strain evidence="2 3">DSM 41600</strain>
    </source>
</reference>
<dbReference type="InterPro" id="IPR012337">
    <property type="entry name" value="RNaseH-like_sf"/>
</dbReference>
<keyword evidence="3" id="KW-1185">Reference proteome</keyword>
<gene>
    <name evidence="2" type="ORF">JOF35_005107</name>
</gene>
<protein>
    <recommendedName>
        <fullName evidence="4">Transposase</fullName>
    </recommendedName>
</protein>
<feature type="region of interest" description="Disordered" evidence="1">
    <location>
        <begin position="1"/>
        <end position="33"/>
    </location>
</feature>
<evidence type="ECO:0000313" key="3">
    <source>
        <dbReference type="Proteomes" id="UP001234880"/>
    </source>
</evidence>
<name>A0ABT9KXH1_9ACTN</name>
<proteinExistence type="predicted"/>
<dbReference type="InterPro" id="IPR036397">
    <property type="entry name" value="RNaseH_sf"/>
</dbReference>